<evidence type="ECO:0000313" key="9">
    <source>
        <dbReference type="Proteomes" id="UP000307749"/>
    </source>
</evidence>
<dbReference type="AlphaFoldDB" id="A0A4S3KQ56"/>
<feature type="region of interest" description="Disordered" evidence="6">
    <location>
        <begin position="1"/>
        <end position="25"/>
    </location>
</feature>
<evidence type="ECO:0000256" key="6">
    <source>
        <dbReference type="SAM" id="MobiDB-lite"/>
    </source>
</evidence>
<dbReference type="GO" id="GO:0005886">
    <property type="term" value="C:plasma membrane"/>
    <property type="evidence" value="ECO:0007669"/>
    <property type="project" value="UniProtKB-SubCell"/>
</dbReference>
<keyword evidence="2" id="KW-1003">Cell membrane</keyword>
<proteinExistence type="predicted"/>
<gene>
    <name evidence="8" type="ORF">B1806_05730</name>
</gene>
<evidence type="ECO:0000256" key="7">
    <source>
        <dbReference type="SAM" id="Phobius"/>
    </source>
</evidence>
<reference evidence="8 9" key="1">
    <citation type="submission" date="2017-02" db="EMBL/GenBank/DDBJ databases">
        <title>Whole genome sequencing of Metallibacterium scheffleri DSM 24874 (T).</title>
        <authorList>
            <person name="Kumar S."/>
            <person name="Patil P."/>
            <person name="Patil P.B."/>
        </authorList>
    </citation>
    <scope>NUCLEOTIDE SEQUENCE [LARGE SCALE GENOMIC DNA]</scope>
    <source>
        <strain evidence="8 9">DSM 24874</strain>
    </source>
</reference>
<evidence type="ECO:0000256" key="1">
    <source>
        <dbReference type="ARBA" id="ARBA00004651"/>
    </source>
</evidence>
<feature type="transmembrane region" description="Helical" evidence="7">
    <location>
        <begin position="409"/>
        <end position="428"/>
    </location>
</feature>
<dbReference type="InterPro" id="IPR002797">
    <property type="entry name" value="Polysacc_synth"/>
</dbReference>
<evidence type="ECO:0000256" key="3">
    <source>
        <dbReference type="ARBA" id="ARBA00022692"/>
    </source>
</evidence>
<protein>
    <recommendedName>
        <fullName evidence="10">Polysaccharide biosynthesis protein C-terminal domain-containing protein</fullName>
    </recommendedName>
</protein>
<dbReference type="CDD" id="cd13128">
    <property type="entry name" value="MATE_Wzx_like"/>
    <property type="match status" value="1"/>
</dbReference>
<keyword evidence="5 7" id="KW-0472">Membrane</keyword>
<keyword evidence="4 7" id="KW-1133">Transmembrane helix</keyword>
<evidence type="ECO:0000256" key="4">
    <source>
        <dbReference type="ARBA" id="ARBA00022989"/>
    </source>
</evidence>
<name>A0A4S3KQ56_9GAMM</name>
<dbReference type="EMBL" id="MWQO01000017">
    <property type="protein sequence ID" value="THD11030.1"/>
    <property type="molecule type" value="Genomic_DNA"/>
</dbReference>
<dbReference type="InterPro" id="IPR050833">
    <property type="entry name" value="Poly_Biosynth_Transport"/>
</dbReference>
<organism evidence="8 9">
    <name type="scientific">Metallibacterium scheffleri</name>
    <dbReference type="NCBI Taxonomy" id="993689"/>
    <lineage>
        <taxon>Bacteria</taxon>
        <taxon>Pseudomonadati</taxon>
        <taxon>Pseudomonadota</taxon>
        <taxon>Gammaproteobacteria</taxon>
        <taxon>Lysobacterales</taxon>
        <taxon>Rhodanobacteraceae</taxon>
        <taxon>Metallibacterium</taxon>
    </lineage>
</organism>
<dbReference type="STRING" id="993689.GCA_002077135_02050"/>
<feature type="transmembrane region" description="Helical" evidence="7">
    <location>
        <begin position="219"/>
        <end position="237"/>
    </location>
</feature>
<feature type="transmembrane region" description="Helical" evidence="7">
    <location>
        <begin position="467"/>
        <end position="484"/>
    </location>
</feature>
<feature type="transmembrane region" description="Helical" evidence="7">
    <location>
        <begin position="334"/>
        <end position="356"/>
    </location>
</feature>
<accession>A0A4S3KQ56</accession>
<evidence type="ECO:0000256" key="5">
    <source>
        <dbReference type="ARBA" id="ARBA00023136"/>
    </source>
</evidence>
<sequence>MSPCCSKRPSVSLTKPRAGVGRKPGAAARHRWLQVMSRKVAHNALWNVGGQLVSLGVGLVALPILLHALGAARLGVFTLALGLIGFSGLFDLGLSRALTQTVSSSLGQGRSRAQVAALVWRVIGLLAGFGVLWLVALWWAAPFLVDRLFSLSGEMARETLFGLRALALSIPFALAATGAMGTLEGLQQFRLLSLWRMPMSLLQFGLPVIVALIRPDIGWVIAALAATRVAWMALWLTQLQRLLPREPGVTSSRADLRHALHFGGWLSVSNLIGPLMVYADRFYLASLFPPATVAYYTVPFDTAFRATSLPQTAMNALFPALAETQSRPEASTRLLALAIRAVVVLVLPAVLVVAVFAHPLLALWLNASFAGPAAPVLQLLLIGIFLNSAAHLPYALLQAYGRSDLTAKLHLLELPVFAVLLVAGVHWFGITGAALAWTLRVALDAALLYGTAWWLQQPLRATLARGAGLLCFATTILLFAIYVLHGMAQIALMLLVIIYAAATFFRVLLVVFRKSANS</sequence>
<feature type="transmembrane region" description="Helical" evidence="7">
    <location>
        <begin position="161"/>
        <end position="183"/>
    </location>
</feature>
<feature type="transmembrane region" description="Helical" evidence="7">
    <location>
        <begin position="72"/>
        <end position="94"/>
    </location>
</feature>
<evidence type="ECO:0008006" key="10">
    <source>
        <dbReference type="Google" id="ProtNLM"/>
    </source>
</evidence>
<feature type="transmembrane region" description="Helical" evidence="7">
    <location>
        <begin position="434"/>
        <end position="455"/>
    </location>
</feature>
<feature type="transmembrane region" description="Helical" evidence="7">
    <location>
        <begin position="490"/>
        <end position="512"/>
    </location>
</feature>
<feature type="transmembrane region" description="Helical" evidence="7">
    <location>
        <begin position="115"/>
        <end position="141"/>
    </location>
</feature>
<dbReference type="PANTHER" id="PTHR30250">
    <property type="entry name" value="PST FAMILY PREDICTED COLANIC ACID TRANSPORTER"/>
    <property type="match status" value="1"/>
</dbReference>
<comment type="caution">
    <text evidence="8">The sequence shown here is derived from an EMBL/GenBank/DDBJ whole genome shotgun (WGS) entry which is preliminary data.</text>
</comment>
<keyword evidence="3 7" id="KW-0812">Transmembrane</keyword>
<feature type="transmembrane region" description="Helical" evidence="7">
    <location>
        <begin position="376"/>
        <end position="397"/>
    </location>
</feature>
<feature type="transmembrane region" description="Helical" evidence="7">
    <location>
        <begin position="44"/>
        <end position="66"/>
    </location>
</feature>
<evidence type="ECO:0000313" key="8">
    <source>
        <dbReference type="EMBL" id="THD11030.1"/>
    </source>
</evidence>
<dbReference type="Proteomes" id="UP000307749">
    <property type="component" value="Unassembled WGS sequence"/>
</dbReference>
<evidence type="ECO:0000256" key="2">
    <source>
        <dbReference type="ARBA" id="ARBA00022475"/>
    </source>
</evidence>
<dbReference type="OrthoDB" id="9812647at2"/>
<keyword evidence="9" id="KW-1185">Reference proteome</keyword>
<dbReference type="Pfam" id="PF01943">
    <property type="entry name" value="Polysacc_synt"/>
    <property type="match status" value="1"/>
</dbReference>
<feature type="transmembrane region" description="Helical" evidence="7">
    <location>
        <begin position="195"/>
        <end position="213"/>
    </location>
</feature>
<dbReference type="PANTHER" id="PTHR30250:SF26">
    <property type="entry name" value="PSMA PROTEIN"/>
    <property type="match status" value="1"/>
</dbReference>
<comment type="subcellular location">
    <subcellularLocation>
        <location evidence="1">Cell membrane</location>
        <topology evidence="1">Multi-pass membrane protein</topology>
    </subcellularLocation>
</comment>